<evidence type="ECO:0000313" key="2">
    <source>
        <dbReference type="Proteomes" id="UP001552299"/>
    </source>
</evidence>
<dbReference type="EMBL" id="JANQDX010000020">
    <property type="protein sequence ID" value="KAL0903252.1"/>
    <property type="molecule type" value="Genomic_DNA"/>
</dbReference>
<reference evidence="1 2" key="1">
    <citation type="journal article" date="2024" name="Plant Biotechnol. J.">
        <title>Dendrobium thyrsiflorum genome and its molecular insights into genes involved in important horticultural traits.</title>
        <authorList>
            <person name="Chen B."/>
            <person name="Wang J.Y."/>
            <person name="Zheng P.J."/>
            <person name="Li K.L."/>
            <person name="Liang Y.M."/>
            <person name="Chen X.F."/>
            <person name="Zhang C."/>
            <person name="Zhao X."/>
            <person name="He X."/>
            <person name="Zhang G.Q."/>
            <person name="Liu Z.J."/>
            <person name="Xu Q."/>
        </authorList>
    </citation>
    <scope>NUCLEOTIDE SEQUENCE [LARGE SCALE GENOMIC DNA]</scope>
    <source>
        <strain evidence="1">GZMU011</strain>
    </source>
</reference>
<gene>
    <name evidence="1" type="ORF">M5K25_027613</name>
</gene>
<sequence length="176" mass="19563">MGFLFDPFFMILIVGGGSPGSHTGCHAQVYFSFFSLIISMRLWPPALFSFPPRPFSGGSPNAQFGCHTPMFTEWDSLSLGRVLLTSVVSGRWNLFFFSKLGRLGQTKIQGWLLLAPGQAHWKDGLKTVAELEVQHFFFSSASWLASLQMTKSQHCYSQMQSDPGTTSQLDGESRVL</sequence>
<protein>
    <submittedName>
        <fullName evidence="1">Uncharacterized protein</fullName>
    </submittedName>
</protein>
<dbReference type="Proteomes" id="UP001552299">
    <property type="component" value="Unassembled WGS sequence"/>
</dbReference>
<comment type="caution">
    <text evidence="1">The sequence shown here is derived from an EMBL/GenBank/DDBJ whole genome shotgun (WGS) entry which is preliminary data.</text>
</comment>
<name>A0ABD0TUA9_DENTH</name>
<evidence type="ECO:0000313" key="1">
    <source>
        <dbReference type="EMBL" id="KAL0903252.1"/>
    </source>
</evidence>
<organism evidence="1 2">
    <name type="scientific">Dendrobium thyrsiflorum</name>
    <name type="common">Pinecone-like raceme dendrobium</name>
    <name type="synonym">Orchid</name>
    <dbReference type="NCBI Taxonomy" id="117978"/>
    <lineage>
        <taxon>Eukaryota</taxon>
        <taxon>Viridiplantae</taxon>
        <taxon>Streptophyta</taxon>
        <taxon>Embryophyta</taxon>
        <taxon>Tracheophyta</taxon>
        <taxon>Spermatophyta</taxon>
        <taxon>Magnoliopsida</taxon>
        <taxon>Liliopsida</taxon>
        <taxon>Asparagales</taxon>
        <taxon>Orchidaceae</taxon>
        <taxon>Epidendroideae</taxon>
        <taxon>Malaxideae</taxon>
        <taxon>Dendrobiinae</taxon>
        <taxon>Dendrobium</taxon>
    </lineage>
</organism>
<keyword evidence="2" id="KW-1185">Reference proteome</keyword>
<proteinExistence type="predicted"/>
<dbReference type="AlphaFoldDB" id="A0ABD0TUA9"/>
<accession>A0ABD0TUA9</accession>